<comment type="caution">
    <text evidence="3">The sequence shown here is derived from an EMBL/GenBank/DDBJ whole genome shotgun (WGS) entry which is preliminary data.</text>
</comment>
<evidence type="ECO:0000313" key="4">
    <source>
        <dbReference type="Proteomes" id="UP001353858"/>
    </source>
</evidence>
<keyword evidence="2" id="KW-0472">Membrane</keyword>
<evidence type="ECO:0000256" key="2">
    <source>
        <dbReference type="SAM" id="Phobius"/>
    </source>
</evidence>
<evidence type="ECO:0000256" key="1">
    <source>
        <dbReference type="SAM" id="MobiDB-lite"/>
    </source>
</evidence>
<keyword evidence="4" id="KW-1185">Reference proteome</keyword>
<feature type="region of interest" description="Disordered" evidence="1">
    <location>
        <begin position="1"/>
        <end position="21"/>
    </location>
</feature>
<feature type="compositionally biased region" description="Polar residues" evidence="1">
    <location>
        <begin position="67"/>
        <end position="81"/>
    </location>
</feature>
<feature type="region of interest" description="Disordered" evidence="1">
    <location>
        <begin position="67"/>
        <end position="95"/>
    </location>
</feature>
<gene>
    <name evidence="3" type="ORF">RN001_000849</name>
</gene>
<dbReference type="Proteomes" id="UP001353858">
    <property type="component" value="Unassembled WGS sequence"/>
</dbReference>
<protein>
    <submittedName>
        <fullName evidence="3">Uncharacterized protein</fullName>
    </submittedName>
</protein>
<evidence type="ECO:0000313" key="3">
    <source>
        <dbReference type="EMBL" id="KAK4884578.1"/>
    </source>
</evidence>
<name>A0AAN7SQP2_9COLE</name>
<proteinExistence type="predicted"/>
<keyword evidence="2" id="KW-1133">Transmembrane helix</keyword>
<organism evidence="3 4">
    <name type="scientific">Aquatica leii</name>
    <dbReference type="NCBI Taxonomy" id="1421715"/>
    <lineage>
        <taxon>Eukaryota</taxon>
        <taxon>Metazoa</taxon>
        <taxon>Ecdysozoa</taxon>
        <taxon>Arthropoda</taxon>
        <taxon>Hexapoda</taxon>
        <taxon>Insecta</taxon>
        <taxon>Pterygota</taxon>
        <taxon>Neoptera</taxon>
        <taxon>Endopterygota</taxon>
        <taxon>Coleoptera</taxon>
        <taxon>Polyphaga</taxon>
        <taxon>Elateriformia</taxon>
        <taxon>Elateroidea</taxon>
        <taxon>Lampyridae</taxon>
        <taxon>Luciolinae</taxon>
        <taxon>Aquatica</taxon>
    </lineage>
</organism>
<dbReference type="EMBL" id="JARPUR010000001">
    <property type="protein sequence ID" value="KAK4884578.1"/>
    <property type="molecule type" value="Genomic_DNA"/>
</dbReference>
<dbReference type="AlphaFoldDB" id="A0AAN7SQP2"/>
<reference evidence="4" key="1">
    <citation type="submission" date="2023-01" db="EMBL/GenBank/DDBJ databases">
        <title>Key to firefly adult light organ development and bioluminescence: homeobox transcription factors regulate luciferase expression and transportation to peroxisome.</title>
        <authorList>
            <person name="Fu X."/>
        </authorList>
    </citation>
    <scope>NUCLEOTIDE SEQUENCE [LARGE SCALE GENOMIC DNA]</scope>
</reference>
<feature type="transmembrane region" description="Helical" evidence="2">
    <location>
        <begin position="466"/>
        <end position="487"/>
    </location>
</feature>
<sequence>MLRWLGPRKVQSAPDQSTDISEAVEEVTEDPLAAIGPKRKGQKIYSVSRINPLFEDNYHSTTLNRKNGCSVSLRNSYPPSNEKSDSSGYGGSRVEVITDTPEIEKLRLRDDLVSILEQNSNYVKSIQIGTVYGKHQKSVPSLVSGSSAGGTLTTIPEGKVDFGIPKPVWPKFSENLDDLKKQINPYDSLVDEALLLYTSKNYVPNSQQSFLSDKDVSIKEILIDLSNCINATINEKNNVNTEKMLKRMREKISTSLDVLKYSSEDEMRKLYVNLSNQEKISTVVRAFSNSSSSGNSSQGSPEFNCARIRTISGDVDEIYQVPSASSSSGFSDSVKHSAAFKYSLPTEEVALNSNGIRNAIIYGTLCRTNHKFSSANDQYLHKTDKCDERKKSLLLSSEDSKPSVWQQYYGVNLAQQGEIKYNLKPSDVPVYPGGRPEADFTLDLPRSELLAKKMKQDKKWRCRCRLLTSFLGLVFFLLSVMAVSLMLTRGKRMFGSMV</sequence>
<accession>A0AAN7SQP2</accession>
<keyword evidence="2" id="KW-0812">Transmembrane</keyword>